<organism evidence="1 2">
    <name type="scientific">Candidatus Harrisonbacteria bacterium RIFCSPLOWO2_01_FULL_44_18</name>
    <dbReference type="NCBI Taxonomy" id="1798407"/>
    <lineage>
        <taxon>Bacteria</taxon>
        <taxon>Candidatus Harrisoniibacteriota</taxon>
    </lineage>
</organism>
<protein>
    <submittedName>
        <fullName evidence="1">Uncharacterized protein</fullName>
    </submittedName>
</protein>
<gene>
    <name evidence="1" type="ORF">A3A16_02540</name>
</gene>
<dbReference type="EMBL" id="MHJJ01000004">
    <property type="protein sequence ID" value="OGY66159.1"/>
    <property type="molecule type" value="Genomic_DNA"/>
</dbReference>
<dbReference type="STRING" id="1798407.A3A16_02540"/>
<dbReference type="AlphaFoldDB" id="A0A1G1ZP01"/>
<sequence length="103" mass="12128">MNFEKEPKSEENRNLRFRQLVENLVEKSGLFEPQIGPSGPDGKMTILDAIEKNQLPRYMEKYKDDKKRVDAMYSLLEIYDGLGKENPDEDVINETMRILKEYL</sequence>
<name>A0A1G1ZP01_9BACT</name>
<reference evidence="1 2" key="1">
    <citation type="journal article" date="2016" name="Nat. Commun.">
        <title>Thousands of microbial genomes shed light on interconnected biogeochemical processes in an aquifer system.</title>
        <authorList>
            <person name="Anantharaman K."/>
            <person name="Brown C.T."/>
            <person name="Hug L.A."/>
            <person name="Sharon I."/>
            <person name="Castelle C.J."/>
            <person name="Probst A.J."/>
            <person name="Thomas B.C."/>
            <person name="Singh A."/>
            <person name="Wilkins M.J."/>
            <person name="Karaoz U."/>
            <person name="Brodie E.L."/>
            <person name="Williams K.H."/>
            <person name="Hubbard S.S."/>
            <person name="Banfield J.F."/>
        </authorList>
    </citation>
    <scope>NUCLEOTIDE SEQUENCE [LARGE SCALE GENOMIC DNA]</scope>
</reference>
<dbReference type="Proteomes" id="UP000177942">
    <property type="component" value="Unassembled WGS sequence"/>
</dbReference>
<comment type="caution">
    <text evidence="1">The sequence shown here is derived from an EMBL/GenBank/DDBJ whole genome shotgun (WGS) entry which is preliminary data.</text>
</comment>
<proteinExistence type="predicted"/>
<evidence type="ECO:0000313" key="1">
    <source>
        <dbReference type="EMBL" id="OGY66159.1"/>
    </source>
</evidence>
<accession>A0A1G1ZP01</accession>
<evidence type="ECO:0000313" key="2">
    <source>
        <dbReference type="Proteomes" id="UP000177942"/>
    </source>
</evidence>